<gene>
    <name evidence="11" type="ORF">DDE83_008297</name>
</gene>
<dbReference type="PANTHER" id="PTHR10629:SF54">
    <property type="entry name" value="DNA METHYLTRANSFERASE DIM-2"/>
    <property type="match status" value="1"/>
</dbReference>
<dbReference type="EC" id="2.1.1.37" evidence="2"/>
<evidence type="ECO:0000313" key="12">
    <source>
        <dbReference type="Proteomes" id="UP000249619"/>
    </source>
</evidence>
<dbReference type="SUPFAM" id="SSF53335">
    <property type="entry name" value="S-adenosyl-L-methionine-dependent methyltransferases"/>
    <property type="match status" value="1"/>
</dbReference>
<evidence type="ECO:0000256" key="3">
    <source>
        <dbReference type="ARBA" id="ARBA00022603"/>
    </source>
</evidence>
<dbReference type="PROSITE" id="PS51679">
    <property type="entry name" value="SAM_MT_C5"/>
    <property type="match status" value="1"/>
</dbReference>
<evidence type="ECO:0000256" key="8">
    <source>
        <dbReference type="PROSITE-ProRule" id="PRU01016"/>
    </source>
</evidence>
<accession>A0A364MTR5</accession>
<evidence type="ECO:0000256" key="4">
    <source>
        <dbReference type="ARBA" id="ARBA00022679"/>
    </source>
</evidence>
<evidence type="ECO:0000256" key="7">
    <source>
        <dbReference type="ARBA" id="ARBA00023242"/>
    </source>
</evidence>
<sequence>MLNTCDTIKGKRRGKKRKTAAAESDPAISHSQPSADFARCYPAHCKPPSPATPEVETLRQFKAEWKRKTRGIPIDDTKRPKELLIVDLRDFEVYCSSHCERRAYELTSLHFLEVPMAKKLCFDGFVRLGKARYYIQGVPIQDSSVEGYGDEENPNVVTYVRSELAAHDPEYDIWYRLNEPSPHYKRFHDAFLWVAQMGKHVIDYMQSPRSLDSFRTDFHLWLMRRFARDLDFQRWHTTFRNQVDFRVAVNAYIEYFYHQAYNLPNHKLLLAQPLWSECMAKGMTAIKPRESAVKYTLATPEVHACFKHMYFGKQIQEKRPTTKVHMQQEQRKRRLGFAKGPLPTSVARPPDCQPYAGSPVRVGDVVALVPDTTDASVWRDTNWDWLAYVQGTETLENGTQRLAVLWIYRHHETNLSKAKYPFANEVFLSDNCNCTDGELRSTDIKGKYDIDWSPSVVGTNRFFVRQTYITQESSFVSVTEEHKTCMCKKENSSPIDNYRPGETVYLRKSLQKEEILDPVVVYKIYELKGLVLVRKLSRLGRDYATLAEKAHRSNVPPNEVVLTNQYEEVDVTRIQRRCFVRHVSRSDLLAGQVPFPYNLEGAGDLWIISMRLTLGRGGQNLEFLHALPPIMKQSPDIGWVKKLRGLSLFSGGGSLDRGLEDGGAVKFQTAVDSSANAIHTHRANARNAEKLRLYFGSVDALLDTALDGKSLKLVAQVGEVEFIAAGSPCPGFSALQPDYKNLKSLKNASHISTFCSFVDLYRPLYGILENVVNMASTRTGHENENVLSQVVACLVSMGYQVNQYIMDAWSYGSAQQRSRLIITIAAPGLTPMTQQWHTHSRPYEETSGKSLGKLPNGERFGEREHYPTPFPYVHASTASFGLPEIGNSIVQTCVPYPDHRNTSRNSLLDVVTRMPRD</sequence>
<feature type="domain" description="BAH" evidence="10">
    <location>
        <begin position="358"/>
        <end position="479"/>
    </location>
</feature>
<reference evidence="12" key="1">
    <citation type="submission" date="2018-05" db="EMBL/GenBank/DDBJ databases">
        <title>Draft genome sequence of Stemphylium lycopersici strain CIDEFI 213.</title>
        <authorList>
            <person name="Medina R."/>
            <person name="Franco M.E.E."/>
            <person name="Lucentini C.G."/>
            <person name="Saparrat M.C.N."/>
            <person name="Balatti P.A."/>
        </authorList>
    </citation>
    <scope>NUCLEOTIDE SEQUENCE [LARGE SCALE GENOMIC DNA]</scope>
    <source>
        <strain evidence="12">CIDEFI 213</strain>
    </source>
</reference>
<dbReference type="EMBL" id="QGDH01000188">
    <property type="protein sequence ID" value="RAR03204.1"/>
    <property type="molecule type" value="Genomic_DNA"/>
</dbReference>
<comment type="similarity">
    <text evidence="8">Belongs to the class I-like SAM-binding methyltransferase superfamily. C5-methyltransferase family.</text>
</comment>
<dbReference type="InterPro" id="IPR001025">
    <property type="entry name" value="BAH_dom"/>
</dbReference>
<proteinExistence type="inferred from homology"/>
<evidence type="ECO:0000256" key="9">
    <source>
        <dbReference type="SAM" id="MobiDB-lite"/>
    </source>
</evidence>
<dbReference type="InterPro" id="IPR057215">
    <property type="entry name" value="DUF7893"/>
</dbReference>
<dbReference type="GO" id="GO:0005634">
    <property type="term" value="C:nucleus"/>
    <property type="evidence" value="ECO:0007669"/>
    <property type="project" value="UniProtKB-SubCell"/>
</dbReference>
<dbReference type="PRINTS" id="PR00105">
    <property type="entry name" value="C5METTRFRASE"/>
</dbReference>
<keyword evidence="7" id="KW-0539">Nucleus</keyword>
<dbReference type="GO" id="GO:0003677">
    <property type="term" value="F:DNA binding"/>
    <property type="evidence" value="ECO:0007669"/>
    <property type="project" value="UniProtKB-KW"/>
</dbReference>
<feature type="compositionally biased region" description="Basic residues" evidence="9">
    <location>
        <begin position="10"/>
        <end position="19"/>
    </location>
</feature>
<evidence type="ECO:0000259" key="10">
    <source>
        <dbReference type="PROSITE" id="PS51038"/>
    </source>
</evidence>
<protein>
    <recommendedName>
        <fullName evidence="2">DNA (cytosine-5-)-methyltransferase</fullName>
        <ecNumber evidence="2">2.1.1.37</ecNumber>
    </recommendedName>
</protein>
<feature type="region of interest" description="Disordered" evidence="9">
    <location>
        <begin position="1"/>
        <end position="33"/>
    </location>
</feature>
<dbReference type="Pfam" id="PF00145">
    <property type="entry name" value="DNA_methylase"/>
    <property type="match status" value="1"/>
</dbReference>
<feature type="active site" evidence="8">
    <location>
        <position position="729"/>
    </location>
</feature>
<dbReference type="Gene3D" id="3.40.50.150">
    <property type="entry name" value="Vaccinia Virus protein VP39"/>
    <property type="match status" value="1"/>
</dbReference>
<dbReference type="Pfam" id="PF25423">
    <property type="entry name" value="DUF7893"/>
    <property type="match status" value="1"/>
</dbReference>
<keyword evidence="4 8" id="KW-0808">Transferase</keyword>
<comment type="subcellular location">
    <subcellularLocation>
        <location evidence="1">Nucleus</location>
    </subcellularLocation>
</comment>
<evidence type="ECO:0000313" key="11">
    <source>
        <dbReference type="EMBL" id="RAR03204.1"/>
    </source>
</evidence>
<keyword evidence="6" id="KW-0238">DNA-binding</keyword>
<dbReference type="PANTHER" id="PTHR10629">
    <property type="entry name" value="CYTOSINE-SPECIFIC METHYLTRANSFERASE"/>
    <property type="match status" value="1"/>
</dbReference>
<dbReference type="InterPro" id="IPR043151">
    <property type="entry name" value="BAH_sf"/>
</dbReference>
<dbReference type="InterPro" id="IPR001525">
    <property type="entry name" value="C5_MeTfrase"/>
</dbReference>
<organism evidence="11 12">
    <name type="scientific">Stemphylium lycopersici</name>
    <name type="common">Tomato gray leaf spot disease fungus</name>
    <name type="synonym">Thyrospora lycopersici</name>
    <dbReference type="NCBI Taxonomy" id="183478"/>
    <lineage>
        <taxon>Eukaryota</taxon>
        <taxon>Fungi</taxon>
        <taxon>Dikarya</taxon>
        <taxon>Ascomycota</taxon>
        <taxon>Pezizomycotina</taxon>
        <taxon>Dothideomycetes</taxon>
        <taxon>Pleosporomycetidae</taxon>
        <taxon>Pleosporales</taxon>
        <taxon>Pleosporineae</taxon>
        <taxon>Pleosporaceae</taxon>
        <taxon>Stemphylium</taxon>
    </lineage>
</organism>
<dbReference type="GO" id="GO:0044027">
    <property type="term" value="P:negative regulation of gene expression via chromosomal CpG island methylation"/>
    <property type="evidence" value="ECO:0007669"/>
    <property type="project" value="TreeGrafter"/>
</dbReference>
<dbReference type="Proteomes" id="UP000249619">
    <property type="component" value="Unassembled WGS sequence"/>
</dbReference>
<dbReference type="Gene3D" id="2.30.30.490">
    <property type="match status" value="1"/>
</dbReference>
<dbReference type="GO" id="GO:0003682">
    <property type="term" value="F:chromatin binding"/>
    <property type="evidence" value="ECO:0007669"/>
    <property type="project" value="InterPro"/>
</dbReference>
<dbReference type="InterPro" id="IPR050390">
    <property type="entry name" value="C5-Methyltransferase"/>
</dbReference>
<comment type="caution">
    <text evidence="11">The sequence shown here is derived from an EMBL/GenBank/DDBJ whole genome shotgun (WGS) entry which is preliminary data.</text>
</comment>
<keyword evidence="5 8" id="KW-0949">S-adenosyl-L-methionine</keyword>
<evidence type="ECO:0000256" key="1">
    <source>
        <dbReference type="ARBA" id="ARBA00004123"/>
    </source>
</evidence>
<dbReference type="GO" id="GO:0032259">
    <property type="term" value="P:methylation"/>
    <property type="evidence" value="ECO:0007669"/>
    <property type="project" value="UniProtKB-KW"/>
</dbReference>
<evidence type="ECO:0000256" key="6">
    <source>
        <dbReference type="ARBA" id="ARBA00023125"/>
    </source>
</evidence>
<name>A0A364MTR5_STELY</name>
<evidence type="ECO:0000256" key="2">
    <source>
        <dbReference type="ARBA" id="ARBA00011975"/>
    </source>
</evidence>
<dbReference type="PROSITE" id="PS51038">
    <property type="entry name" value="BAH"/>
    <property type="match status" value="1"/>
</dbReference>
<dbReference type="STRING" id="183478.A0A364MTR5"/>
<dbReference type="AlphaFoldDB" id="A0A364MTR5"/>
<keyword evidence="3 8" id="KW-0489">Methyltransferase</keyword>
<evidence type="ECO:0000256" key="5">
    <source>
        <dbReference type="ARBA" id="ARBA00022691"/>
    </source>
</evidence>
<dbReference type="GO" id="GO:0003886">
    <property type="term" value="F:DNA (cytosine-5-)-methyltransferase activity"/>
    <property type="evidence" value="ECO:0007669"/>
    <property type="project" value="UniProtKB-EC"/>
</dbReference>
<dbReference type="InterPro" id="IPR029063">
    <property type="entry name" value="SAM-dependent_MTases_sf"/>
</dbReference>
<keyword evidence="12" id="KW-1185">Reference proteome</keyword>